<evidence type="ECO:0000313" key="3">
    <source>
        <dbReference type="Proteomes" id="UP000285146"/>
    </source>
</evidence>
<evidence type="ECO:0000256" key="1">
    <source>
        <dbReference type="SAM" id="Phobius"/>
    </source>
</evidence>
<gene>
    <name evidence="2" type="ORF">VPNG_05061</name>
</gene>
<name>A0A423X4T2_9PEZI</name>
<comment type="caution">
    <text evidence="2">The sequence shown here is derived from an EMBL/GenBank/DDBJ whole genome shotgun (WGS) entry which is preliminary data.</text>
</comment>
<keyword evidence="1" id="KW-0812">Transmembrane</keyword>
<reference evidence="2 3" key="1">
    <citation type="submission" date="2015-09" db="EMBL/GenBank/DDBJ databases">
        <title>Host preference determinants of Valsa canker pathogens revealed by comparative genomics.</title>
        <authorList>
            <person name="Yin Z."/>
            <person name="Huang L."/>
        </authorList>
    </citation>
    <scope>NUCLEOTIDE SEQUENCE [LARGE SCALE GENOMIC DNA]</scope>
    <source>
        <strain evidence="2 3">SXYLt</strain>
    </source>
</reference>
<organism evidence="2 3">
    <name type="scientific">Cytospora leucostoma</name>
    <dbReference type="NCBI Taxonomy" id="1230097"/>
    <lineage>
        <taxon>Eukaryota</taxon>
        <taxon>Fungi</taxon>
        <taxon>Dikarya</taxon>
        <taxon>Ascomycota</taxon>
        <taxon>Pezizomycotina</taxon>
        <taxon>Sordariomycetes</taxon>
        <taxon>Sordariomycetidae</taxon>
        <taxon>Diaporthales</taxon>
        <taxon>Cytosporaceae</taxon>
        <taxon>Cytospora</taxon>
    </lineage>
</organism>
<dbReference type="EMBL" id="LKEB01000028">
    <property type="protein sequence ID" value="ROW10741.1"/>
    <property type="molecule type" value="Genomic_DNA"/>
</dbReference>
<evidence type="ECO:0000313" key="2">
    <source>
        <dbReference type="EMBL" id="ROW10741.1"/>
    </source>
</evidence>
<keyword evidence="1" id="KW-1133">Transmembrane helix</keyword>
<dbReference type="AlphaFoldDB" id="A0A423X4T2"/>
<proteinExistence type="predicted"/>
<keyword evidence="3" id="KW-1185">Reference proteome</keyword>
<accession>A0A423X4T2</accession>
<dbReference type="Proteomes" id="UP000285146">
    <property type="component" value="Unassembled WGS sequence"/>
</dbReference>
<feature type="transmembrane region" description="Helical" evidence="1">
    <location>
        <begin position="21"/>
        <end position="39"/>
    </location>
</feature>
<dbReference type="InParanoid" id="A0A423X4T2"/>
<keyword evidence="1" id="KW-0472">Membrane</keyword>
<sequence>MNILAIKGYNPRRLMPQRITVSFTITIASIVILPISTSVPTRRYHGVLRAQHRCHADMPSEATTKG</sequence>
<protein>
    <submittedName>
        <fullName evidence="2">Uncharacterized protein</fullName>
    </submittedName>
</protein>